<comment type="caution">
    <text evidence="4">The sequence shown here is derived from an EMBL/GenBank/DDBJ whole genome shotgun (WGS) entry which is preliminary data.</text>
</comment>
<feature type="compositionally biased region" description="Basic and acidic residues" evidence="2">
    <location>
        <begin position="105"/>
        <end position="118"/>
    </location>
</feature>
<organism evidence="4 5">
    <name type="scientific">Mycena alexandri</name>
    <dbReference type="NCBI Taxonomy" id="1745969"/>
    <lineage>
        <taxon>Eukaryota</taxon>
        <taxon>Fungi</taxon>
        <taxon>Dikarya</taxon>
        <taxon>Basidiomycota</taxon>
        <taxon>Agaricomycotina</taxon>
        <taxon>Agaricomycetes</taxon>
        <taxon>Agaricomycetidae</taxon>
        <taxon>Agaricales</taxon>
        <taxon>Marasmiineae</taxon>
        <taxon>Mycenaceae</taxon>
        <taxon>Mycena</taxon>
    </lineage>
</organism>
<evidence type="ECO:0000256" key="2">
    <source>
        <dbReference type="SAM" id="MobiDB-lite"/>
    </source>
</evidence>
<accession>A0AAD6SAH0</accession>
<keyword evidence="5" id="KW-1185">Reference proteome</keyword>
<evidence type="ECO:0000256" key="1">
    <source>
        <dbReference type="PROSITE-ProRule" id="PRU00723"/>
    </source>
</evidence>
<name>A0AAD6SAH0_9AGAR</name>
<dbReference type="EMBL" id="JARJCM010000172">
    <property type="protein sequence ID" value="KAJ7024256.1"/>
    <property type="molecule type" value="Genomic_DNA"/>
</dbReference>
<keyword evidence="1" id="KW-0479">Metal-binding</keyword>
<keyword evidence="1" id="KW-0863">Zinc-finger</keyword>
<dbReference type="GO" id="GO:0008270">
    <property type="term" value="F:zinc ion binding"/>
    <property type="evidence" value="ECO:0007669"/>
    <property type="project" value="UniProtKB-KW"/>
</dbReference>
<sequence>MSENGDQSAPPFVPPGLAGQTDVVKRCTALVKDFRDGKISKAIASTKIMQAIPSAFMEGGSGEQAAQAYLEILDQTEKELAEVAKRGAGGAGGGRPRSKSPGGGGRRDSRSPSPRRKVDDSMLPWLVEDYILENTLSPTLAKTKAMLANHARDPKYILETIANSAYHISFPESEWLAIVKGQAVDLNKVITSQFSVSHERQRAESIGDDVKLLFGSSTPTKTVSTQSDWITAWTKAAEATTFVFPHRKRELEKYRQYVMDLFTSSAEQVHERIILLDRKLRNEVAGRRDLELGDCAQFGHWERSFLNDNGAAYLESKSKAKDASGSRGGGGSSGGGGDGQKKKEPCNRFNDERCPSSKAACRYLHICSRCKRNHPVTKCDRPAAVPQ</sequence>
<feature type="region of interest" description="Disordered" evidence="2">
    <location>
        <begin position="85"/>
        <end position="118"/>
    </location>
</feature>
<evidence type="ECO:0000259" key="3">
    <source>
        <dbReference type="PROSITE" id="PS50103"/>
    </source>
</evidence>
<keyword evidence="1" id="KW-0862">Zinc</keyword>
<protein>
    <recommendedName>
        <fullName evidence="3">C3H1-type domain-containing protein</fullName>
    </recommendedName>
</protein>
<gene>
    <name evidence="4" type="ORF">C8F04DRAFT_969279</name>
</gene>
<reference evidence="4" key="1">
    <citation type="submission" date="2023-03" db="EMBL/GenBank/DDBJ databases">
        <title>Massive genome expansion in bonnet fungi (Mycena s.s.) driven by repeated elements and novel gene families across ecological guilds.</title>
        <authorList>
            <consortium name="Lawrence Berkeley National Laboratory"/>
            <person name="Harder C.B."/>
            <person name="Miyauchi S."/>
            <person name="Viragh M."/>
            <person name="Kuo A."/>
            <person name="Thoen E."/>
            <person name="Andreopoulos B."/>
            <person name="Lu D."/>
            <person name="Skrede I."/>
            <person name="Drula E."/>
            <person name="Henrissat B."/>
            <person name="Morin E."/>
            <person name="Kohler A."/>
            <person name="Barry K."/>
            <person name="LaButti K."/>
            <person name="Morin E."/>
            <person name="Salamov A."/>
            <person name="Lipzen A."/>
            <person name="Mereny Z."/>
            <person name="Hegedus B."/>
            <person name="Baldrian P."/>
            <person name="Stursova M."/>
            <person name="Weitz H."/>
            <person name="Taylor A."/>
            <person name="Grigoriev I.V."/>
            <person name="Nagy L.G."/>
            <person name="Martin F."/>
            <person name="Kauserud H."/>
        </authorList>
    </citation>
    <scope>NUCLEOTIDE SEQUENCE</scope>
    <source>
        <strain evidence="4">CBHHK200</strain>
    </source>
</reference>
<feature type="zinc finger region" description="C3H1-type" evidence="1">
    <location>
        <begin position="340"/>
        <end position="368"/>
    </location>
</feature>
<feature type="domain" description="C3H1-type" evidence="3">
    <location>
        <begin position="340"/>
        <end position="368"/>
    </location>
</feature>
<evidence type="ECO:0000313" key="4">
    <source>
        <dbReference type="EMBL" id="KAJ7024256.1"/>
    </source>
</evidence>
<dbReference type="AlphaFoldDB" id="A0AAD6SAH0"/>
<feature type="compositionally biased region" description="Basic and acidic residues" evidence="2">
    <location>
        <begin position="339"/>
        <end position="354"/>
    </location>
</feature>
<dbReference type="Proteomes" id="UP001218188">
    <property type="component" value="Unassembled WGS sequence"/>
</dbReference>
<evidence type="ECO:0000313" key="5">
    <source>
        <dbReference type="Proteomes" id="UP001218188"/>
    </source>
</evidence>
<dbReference type="InterPro" id="IPR000571">
    <property type="entry name" value="Znf_CCCH"/>
</dbReference>
<dbReference type="PROSITE" id="PS50103">
    <property type="entry name" value="ZF_C3H1"/>
    <property type="match status" value="1"/>
</dbReference>
<feature type="region of interest" description="Disordered" evidence="2">
    <location>
        <begin position="317"/>
        <end position="354"/>
    </location>
</feature>
<feature type="compositionally biased region" description="Gly residues" evidence="2">
    <location>
        <begin position="326"/>
        <end position="338"/>
    </location>
</feature>
<proteinExistence type="predicted"/>